<evidence type="ECO:0000313" key="2">
    <source>
        <dbReference type="Proteomes" id="UP000038487"/>
    </source>
</evidence>
<protein>
    <submittedName>
        <fullName evidence="1">Uncharacterized protein</fullName>
    </submittedName>
</protein>
<name>A0AB33T4C7_9MYCO</name>
<reference evidence="1 2" key="1">
    <citation type="submission" date="2015-03" db="EMBL/GenBank/DDBJ databases">
        <authorList>
            <consortium name="Pathogen Informatics"/>
            <person name="Murphy D."/>
        </authorList>
    </citation>
    <scope>NUCLEOTIDE SEQUENCE [LARGE SCALE GENOMIC DNA]</scope>
    <source>
        <strain evidence="1 2">PAP036</strain>
    </source>
</reference>
<proteinExistence type="predicted"/>
<dbReference type="EMBL" id="CSUW01000002">
    <property type="protein sequence ID" value="CPT12403.1"/>
    <property type="molecule type" value="Genomic_DNA"/>
</dbReference>
<evidence type="ECO:0000313" key="1">
    <source>
        <dbReference type="EMBL" id="CPT12403.1"/>
    </source>
</evidence>
<dbReference type="Proteomes" id="UP000038487">
    <property type="component" value="Unassembled WGS sequence"/>
</dbReference>
<accession>A0AB33T4C7</accession>
<dbReference type="AlphaFoldDB" id="A0AB33T4C7"/>
<comment type="caution">
    <text evidence="1">The sequence shown here is derived from an EMBL/GenBank/DDBJ whole genome shotgun (WGS) entry which is preliminary data.</text>
</comment>
<sequence>MTAQAITDIKELVGEMPARGCEFEDHDGNLVCDLQARWIARCHYVDWSTSRCSMVTVALCNSHKERVAANAAMSANGWPCGGCLRVLSPSDLFGPVMPL</sequence>
<gene>
    <name evidence="1" type="ORF">ERS075527_01184</name>
</gene>
<organism evidence="1 2">
    <name type="scientific">Mycobacteroides abscessus</name>
    <dbReference type="NCBI Taxonomy" id="36809"/>
    <lineage>
        <taxon>Bacteria</taxon>
        <taxon>Bacillati</taxon>
        <taxon>Actinomycetota</taxon>
        <taxon>Actinomycetes</taxon>
        <taxon>Mycobacteriales</taxon>
        <taxon>Mycobacteriaceae</taxon>
        <taxon>Mycobacteroides</taxon>
    </lineage>
</organism>